<dbReference type="AlphaFoldDB" id="A0AAE3XCV9"/>
<name>A0AAE3XCV9_9DEIO</name>
<protein>
    <submittedName>
        <fullName evidence="1">Uncharacterized protein</fullName>
    </submittedName>
</protein>
<accession>A0AAE3XCV9</accession>
<sequence>MTLEEIRARLGPLWTHRPGGGAGSVGDLYGRLWPLAPGLVVLDGDTHPLDALLASGQRRGPSDQLRPGRARACHANCLRARRHCPDLTVETGFAFTARAGVWVPHTWLRDREGRTIETTTRRDLYYGYVLICAAHEHQGELA</sequence>
<dbReference type="EMBL" id="JAVDQK010000005">
    <property type="protein sequence ID" value="MDR6218573.1"/>
    <property type="molecule type" value="Genomic_DNA"/>
</dbReference>
<organism evidence="1 2">
    <name type="scientific">Deinococcus soli</name>
    <name type="common">ex Cha et al. 2016</name>
    <dbReference type="NCBI Taxonomy" id="1309411"/>
    <lineage>
        <taxon>Bacteria</taxon>
        <taxon>Thermotogati</taxon>
        <taxon>Deinococcota</taxon>
        <taxon>Deinococci</taxon>
        <taxon>Deinococcales</taxon>
        <taxon>Deinococcaceae</taxon>
        <taxon>Deinococcus</taxon>
    </lineage>
</organism>
<reference evidence="1" key="1">
    <citation type="submission" date="2023-07" db="EMBL/GenBank/DDBJ databases">
        <title>Sorghum-associated microbial communities from plants grown in Nebraska, USA.</title>
        <authorList>
            <person name="Schachtman D."/>
        </authorList>
    </citation>
    <scope>NUCLEOTIDE SEQUENCE</scope>
    <source>
        <strain evidence="1">BE330</strain>
    </source>
</reference>
<evidence type="ECO:0000313" key="2">
    <source>
        <dbReference type="Proteomes" id="UP001185331"/>
    </source>
</evidence>
<evidence type="ECO:0000313" key="1">
    <source>
        <dbReference type="EMBL" id="MDR6218573.1"/>
    </source>
</evidence>
<dbReference type="RefSeq" id="WP_309852900.1">
    <property type="nucleotide sequence ID" value="NZ_JAVDQJ010000004.1"/>
</dbReference>
<gene>
    <name evidence="1" type="ORF">J2Y00_002170</name>
</gene>
<comment type="caution">
    <text evidence="1">The sequence shown here is derived from an EMBL/GenBank/DDBJ whole genome shotgun (WGS) entry which is preliminary data.</text>
</comment>
<dbReference type="Proteomes" id="UP001185331">
    <property type="component" value="Unassembled WGS sequence"/>
</dbReference>
<proteinExistence type="predicted"/>